<accession>A0A3S4U1I4</accession>
<dbReference type="Proteomes" id="UP000276899">
    <property type="component" value="Chromosome"/>
</dbReference>
<dbReference type="KEGG" id="asla:NCTC11923_00795"/>
<organism evidence="2 3">
    <name type="scientific">Actinomyces slackii</name>
    <dbReference type="NCBI Taxonomy" id="52774"/>
    <lineage>
        <taxon>Bacteria</taxon>
        <taxon>Bacillati</taxon>
        <taxon>Actinomycetota</taxon>
        <taxon>Actinomycetes</taxon>
        <taxon>Actinomycetales</taxon>
        <taxon>Actinomycetaceae</taxon>
        <taxon>Actinomyces</taxon>
    </lineage>
</organism>
<evidence type="ECO:0008006" key="4">
    <source>
        <dbReference type="Google" id="ProtNLM"/>
    </source>
</evidence>
<proteinExistence type="predicted"/>
<gene>
    <name evidence="2" type="ORF">NCTC11923_00795</name>
</gene>
<sequence length="97" mass="10330">MGNKDAGSTDLAWKVTAAAATLASGFVADKVVALGWRAITGHQAPREEDQVLEYKLMEVVAFAVISGAAIALTRQLGLRQAAKWYVKRHAPLPAIEA</sequence>
<name>A0A3S4U1I4_9ACTO</name>
<evidence type="ECO:0000256" key="1">
    <source>
        <dbReference type="SAM" id="Phobius"/>
    </source>
</evidence>
<reference evidence="2 3" key="1">
    <citation type="submission" date="2018-12" db="EMBL/GenBank/DDBJ databases">
        <authorList>
            <consortium name="Pathogen Informatics"/>
        </authorList>
    </citation>
    <scope>NUCLEOTIDE SEQUENCE [LARGE SCALE GENOMIC DNA]</scope>
    <source>
        <strain evidence="2 3">NCTC11923</strain>
    </source>
</reference>
<dbReference type="InterPro" id="IPR025329">
    <property type="entry name" value="DUF4235"/>
</dbReference>
<dbReference type="Pfam" id="PF14019">
    <property type="entry name" value="DUF4235"/>
    <property type="match status" value="1"/>
</dbReference>
<keyword evidence="1" id="KW-0812">Transmembrane</keyword>
<keyword evidence="3" id="KW-1185">Reference proteome</keyword>
<keyword evidence="1" id="KW-0472">Membrane</keyword>
<evidence type="ECO:0000313" key="2">
    <source>
        <dbReference type="EMBL" id="VEG74174.1"/>
    </source>
</evidence>
<protein>
    <recommendedName>
        <fullName evidence="4">DUF4235 domain-containing protein</fullName>
    </recommendedName>
</protein>
<dbReference type="EMBL" id="LR134363">
    <property type="protein sequence ID" value="VEG74174.1"/>
    <property type="molecule type" value="Genomic_DNA"/>
</dbReference>
<dbReference type="STRING" id="1278298.GCA_000428685_01948"/>
<evidence type="ECO:0000313" key="3">
    <source>
        <dbReference type="Proteomes" id="UP000276899"/>
    </source>
</evidence>
<dbReference type="RefSeq" id="WP_026426981.1">
    <property type="nucleotide sequence ID" value="NZ_CBCRWE010000112.1"/>
</dbReference>
<dbReference type="AlphaFoldDB" id="A0A3S4U1I4"/>
<feature type="transmembrane region" description="Helical" evidence="1">
    <location>
        <begin position="59"/>
        <end position="78"/>
    </location>
</feature>
<keyword evidence="1" id="KW-1133">Transmembrane helix</keyword>